<organism evidence="5 6">
    <name type="scientific">Caenorhabditis bovis</name>
    <dbReference type="NCBI Taxonomy" id="2654633"/>
    <lineage>
        <taxon>Eukaryota</taxon>
        <taxon>Metazoa</taxon>
        <taxon>Ecdysozoa</taxon>
        <taxon>Nematoda</taxon>
        <taxon>Chromadorea</taxon>
        <taxon>Rhabditida</taxon>
        <taxon>Rhabditina</taxon>
        <taxon>Rhabditomorpha</taxon>
        <taxon>Rhabditoidea</taxon>
        <taxon>Rhabditidae</taxon>
        <taxon>Peloderinae</taxon>
        <taxon>Caenorhabditis</taxon>
    </lineage>
</organism>
<dbReference type="SUPFAM" id="SSF51430">
    <property type="entry name" value="NAD(P)-linked oxidoreductase"/>
    <property type="match status" value="2"/>
</dbReference>
<feature type="domain" description="NADP-dependent oxidoreductase" evidence="4">
    <location>
        <begin position="7"/>
        <end position="52"/>
    </location>
</feature>
<keyword evidence="3" id="KW-0560">Oxidoreductase</keyword>
<dbReference type="Gene3D" id="3.20.20.100">
    <property type="entry name" value="NADP-dependent oxidoreductase domain"/>
    <property type="match status" value="2"/>
</dbReference>
<evidence type="ECO:0000256" key="3">
    <source>
        <dbReference type="ARBA" id="ARBA00023002"/>
    </source>
</evidence>
<keyword evidence="2" id="KW-0521">NADP</keyword>
<accession>A0A8S1EPY9</accession>
<dbReference type="PANTHER" id="PTHR43827:SF3">
    <property type="entry name" value="NADP-DEPENDENT OXIDOREDUCTASE DOMAIN-CONTAINING PROTEIN"/>
    <property type="match status" value="1"/>
</dbReference>
<dbReference type="Pfam" id="PF00248">
    <property type="entry name" value="Aldo_ket_red"/>
    <property type="match status" value="1"/>
</dbReference>
<comment type="caution">
    <text evidence="5">The sequence shown here is derived from an EMBL/GenBank/DDBJ whole genome shotgun (WGS) entry which is preliminary data.</text>
</comment>
<name>A0A8S1EPY9_9PELO</name>
<dbReference type="PROSITE" id="PS00063">
    <property type="entry name" value="ALDOKETO_REDUCTASE_3"/>
    <property type="match status" value="1"/>
</dbReference>
<evidence type="ECO:0000256" key="2">
    <source>
        <dbReference type="ARBA" id="ARBA00022857"/>
    </source>
</evidence>
<dbReference type="AlphaFoldDB" id="A0A8S1EPY9"/>
<dbReference type="EMBL" id="CADEPM010000005">
    <property type="protein sequence ID" value="CAB3405769.1"/>
    <property type="molecule type" value="Genomic_DNA"/>
</dbReference>
<dbReference type="PANTHER" id="PTHR43827">
    <property type="entry name" value="2,5-DIKETO-D-GLUCONIC ACID REDUCTASE"/>
    <property type="match status" value="1"/>
</dbReference>
<dbReference type="Proteomes" id="UP000494206">
    <property type="component" value="Unassembled WGS sequence"/>
</dbReference>
<dbReference type="InterPro" id="IPR023210">
    <property type="entry name" value="NADP_OxRdtase_dom"/>
</dbReference>
<dbReference type="GO" id="GO:0016616">
    <property type="term" value="F:oxidoreductase activity, acting on the CH-OH group of donors, NAD or NADP as acceptor"/>
    <property type="evidence" value="ECO:0007669"/>
    <property type="project" value="UniProtKB-ARBA"/>
</dbReference>
<evidence type="ECO:0000313" key="6">
    <source>
        <dbReference type="Proteomes" id="UP000494206"/>
    </source>
</evidence>
<proteinExistence type="inferred from homology"/>
<dbReference type="InterPro" id="IPR020471">
    <property type="entry name" value="AKR"/>
</dbReference>
<dbReference type="OrthoDB" id="416253at2759"/>
<evidence type="ECO:0000259" key="4">
    <source>
        <dbReference type="Pfam" id="PF00248"/>
    </source>
</evidence>
<gene>
    <name evidence="5" type="ORF">CBOVIS_LOCUS7927</name>
</gene>
<evidence type="ECO:0000256" key="1">
    <source>
        <dbReference type="ARBA" id="ARBA00007905"/>
    </source>
</evidence>
<sequence>MTIMPKISLGTYLAHGQQLEKAVEYALKCGYRGFDTAKFYENERDLGMALKQVILSWALQSGAYIVPKSVTEKRIEENFKISKLSLHEMNEINALDRECPYTEDNGWLCV</sequence>
<evidence type="ECO:0000313" key="5">
    <source>
        <dbReference type="EMBL" id="CAB3405769.1"/>
    </source>
</evidence>
<dbReference type="InterPro" id="IPR036812">
    <property type="entry name" value="NAD(P)_OxRdtase_dom_sf"/>
</dbReference>
<comment type="similarity">
    <text evidence="1">Belongs to the aldo/keto reductase family.</text>
</comment>
<keyword evidence="6" id="KW-1185">Reference proteome</keyword>
<dbReference type="InterPro" id="IPR018170">
    <property type="entry name" value="Aldo/ket_reductase_CS"/>
</dbReference>
<protein>
    <recommendedName>
        <fullName evidence="4">NADP-dependent oxidoreductase domain-containing protein</fullName>
    </recommendedName>
</protein>
<reference evidence="5 6" key="1">
    <citation type="submission" date="2020-04" db="EMBL/GenBank/DDBJ databases">
        <authorList>
            <person name="Laetsch R D."/>
            <person name="Stevens L."/>
            <person name="Kumar S."/>
            <person name="Blaxter L. M."/>
        </authorList>
    </citation>
    <scope>NUCLEOTIDE SEQUENCE [LARGE SCALE GENOMIC DNA]</scope>
</reference>